<sequence>MCQNEYNMNNERSTKTLGVLQLDKETAYLKEIDVLKLKLAEKAIMEAKVKQVKEVCNFYQEDHPNGHCTPEGNTEEAKYA</sequence>
<evidence type="ECO:0000313" key="2">
    <source>
        <dbReference type="EMBL" id="MCI69578.1"/>
    </source>
</evidence>
<keyword evidence="3" id="KW-1185">Reference proteome</keyword>
<protein>
    <submittedName>
        <fullName evidence="2">Uncharacterized protein</fullName>
    </submittedName>
</protein>
<dbReference type="AlphaFoldDB" id="A0A392U959"/>
<proteinExistence type="predicted"/>
<dbReference type="Proteomes" id="UP000265520">
    <property type="component" value="Unassembled WGS sequence"/>
</dbReference>
<organism evidence="2 3">
    <name type="scientific">Trifolium medium</name>
    <dbReference type="NCBI Taxonomy" id="97028"/>
    <lineage>
        <taxon>Eukaryota</taxon>
        <taxon>Viridiplantae</taxon>
        <taxon>Streptophyta</taxon>
        <taxon>Embryophyta</taxon>
        <taxon>Tracheophyta</taxon>
        <taxon>Spermatophyta</taxon>
        <taxon>Magnoliopsida</taxon>
        <taxon>eudicotyledons</taxon>
        <taxon>Gunneridae</taxon>
        <taxon>Pentapetalae</taxon>
        <taxon>rosids</taxon>
        <taxon>fabids</taxon>
        <taxon>Fabales</taxon>
        <taxon>Fabaceae</taxon>
        <taxon>Papilionoideae</taxon>
        <taxon>50 kb inversion clade</taxon>
        <taxon>NPAAA clade</taxon>
        <taxon>Hologalegina</taxon>
        <taxon>IRL clade</taxon>
        <taxon>Trifolieae</taxon>
        <taxon>Trifolium</taxon>
    </lineage>
</organism>
<evidence type="ECO:0000313" key="3">
    <source>
        <dbReference type="Proteomes" id="UP000265520"/>
    </source>
</evidence>
<reference evidence="2 3" key="1">
    <citation type="journal article" date="2018" name="Front. Plant Sci.">
        <title>Red Clover (Trifolium pratense) and Zigzag Clover (T. medium) - A Picture of Genomic Similarities and Differences.</title>
        <authorList>
            <person name="Dluhosova J."/>
            <person name="Istvanek J."/>
            <person name="Nedelnik J."/>
            <person name="Repkova J."/>
        </authorList>
    </citation>
    <scope>NUCLEOTIDE SEQUENCE [LARGE SCALE GENOMIC DNA]</scope>
    <source>
        <strain evidence="3">cv. 10/8</strain>
        <tissue evidence="2">Leaf</tissue>
    </source>
</reference>
<feature type="region of interest" description="Disordered" evidence="1">
    <location>
        <begin position="61"/>
        <end position="80"/>
    </location>
</feature>
<evidence type="ECO:0000256" key="1">
    <source>
        <dbReference type="SAM" id="MobiDB-lite"/>
    </source>
</evidence>
<comment type="caution">
    <text evidence="2">The sequence shown here is derived from an EMBL/GenBank/DDBJ whole genome shotgun (WGS) entry which is preliminary data.</text>
</comment>
<dbReference type="EMBL" id="LXQA010759171">
    <property type="protein sequence ID" value="MCI69578.1"/>
    <property type="molecule type" value="Genomic_DNA"/>
</dbReference>
<name>A0A392U959_9FABA</name>
<feature type="non-terminal residue" evidence="2">
    <location>
        <position position="80"/>
    </location>
</feature>
<accession>A0A392U959</accession>